<dbReference type="InterPro" id="IPR017938">
    <property type="entry name" value="Riboflavin_synthase-like_b-brl"/>
</dbReference>
<keyword evidence="6" id="KW-1185">Reference proteome</keyword>
<accession>A0A2H3NQB7</accession>
<dbReference type="PROSITE" id="PS51384">
    <property type="entry name" value="FAD_FR"/>
    <property type="match status" value="1"/>
</dbReference>
<dbReference type="AlphaFoldDB" id="A0A2H3NQB7"/>
<dbReference type="InterPro" id="IPR051930">
    <property type="entry name" value="FNR_type-1"/>
</dbReference>
<dbReference type="PANTHER" id="PTHR47878:SF2">
    <property type="entry name" value="OXIDOREDUCTASE FAD_NAD(P)-BINDING DOMAIN PROTEIN"/>
    <property type="match status" value="1"/>
</dbReference>
<dbReference type="Gene3D" id="3.40.50.80">
    <property type="entry name" value="Nucleotide-binding domain of ferredoxin-NADP reductase (FNR) module"/>
    <property type="match status" value="1"/>
</dbReference>
<dbReference type="RefSeq" id="WP_098060831.1">
    <property type="nucleotide sequence ID" value="NZ_PDEP01000001.1"/>
</dbReference>
<dbReference type="GO" id="GO:0000166">
    <property type="term" value="F:nucleotide binding"/>
    <property type="evidence" value="ECO:0007669"/>
    <property type="project" value="UniProtKB-KW"/>
</dbReference>
<dbReference type="GO" id="GO:0034599">
    <property type="term" value="P:cellular response to oxidative stress"/>
    <property type="evidence" value="ECO:0007669"/>
    <property type="project" value="TreeGrafter"/>
</dbReference>
<comment type="similarity">
    <text evidence="1">Belongs to the ferredoxin--NADP reductase type 1 family.</text>
</comment>
<evidence type="ECO:0000313" key="5">
    <source>
        <dbReference type="EMBL" id="PEN09433.1"/>
    </source>
</evidence>
<dbReference type="InterPro" id="IPR017927">
    <property type="entry name" value="FAD-bd_FR_type"/>
</dbReference>
<gene>
    <name evidence="5" type="ORF">CRI93_01525</name>
</gene>
<dbReference type="InterPro" id="IPR039261">
    <property type="entry name" value="FNR_nucleotide-bd"/>
</dbReference>
<organism evidence="5 6">
    <name type="scientific">Longimonas halophila</name>
    <dbReference type="NCBI Taxonomy" id="1469170"/>
    <lineage>
        <taxon>Bacteria</taxon>
        <taxon>Pseudomonadati</taxon>
        <taxon>Rhodothermota</taxon>
        <taxon>Rhodothermia</taxon>
        <taxon>Rhodothermales</taxon>
        <taxon>Salisaetaceae</taxon>
        <taxon>Longimonas</taxon>
    </lineage>
</organism>
<dbReference type="GO" id="GO:0004324">
    <property type="term" value="F:ferredoxin-NADP+ reductase activity"/>
    <property type="evidence" value="ECO:0007669"/>
    <property type="project" value="UniProtKB-EC"/>
</dbReference>
<dbReference type="Pfam" id="PF00175">
    <property type="entry name" value="NAD_binding_1"/>
    <property type="match status" value="1"/>
</dbReference>
<protein>
    <recommendedName>
        <fullName evidence="2">ferredoxin--NADP(+) reductase</fullName>
        <ecNumber evidence="2">1.18.1.2</ecNumber>
    </recommendedName>
</protein>
<evidence type="ECO:0000313" key="6">
    <source>
        <dbReference type="Proteomes" id="UP000221024"/>
    </source>
</evidence>
<dbReference type="EC" id="1.18.1.2" evidence="2"/>
<dbReference type="SUPFAM" id="SSF63380">
    <property type="entry name" value="Riboflavin synthase domain-like"/>
    <property type="match status" value="1"/>
</dbReference>
<dbReference type="InterPro" id="IPR033892">
    <property type="entry name" value="FNR_bac"/>
</dbReference>
<dbReference type="SUPFAM" id="SSF52343">
    <property type="entry name" value="Ferredoxin reductase-like, C-terminal NADP-linked domain"/>
    <property type="match status" value="1"/>
</dbReference>
<proteinExistence type="inferred from homology"/>
<dbReference type="Gene3D" id="2.40.30.10">
    <property type="entry name" value="Translation factors"/>
    <property type="match status" value="1"/>
</dbReference>
<feature type="domain" description="FAD-binding FR-type" evidence="4">
    <location>
        <begin position="7"/>
        <end position="109"/>
    </location>
</feature>
<sequence length="257" mass="29409">MPNLNPERYLRLTLTRRELFTDDVGVLHVEADEPISFTPGQYATLGLAEDDQPRPLLRPYSVIGTPGDTHLEFYLERVDDGQLTSRLWTLQPGATLWMRRKIVGRFVLDTDVQHHVMAATVTGVGPYLSILRTWLDTPTSERRNDRFLLIHGGSYADELGRYRREMAEYATEHNAITYVPTVSRPHEDPSWMGERGRVEDVLRKHWDASGFPLRNTALYTCGHPQMIDKAQGIGARAGLPDDRIHEEKYFVERHTSA</sequence>
<evidence type="ECO:0000256" key="1">
    <source>
        <dbReference type="ARBA" id="ARBA00008312"/>
    </source>
</evidence>
<evidence type="ECO:0000256" key="2">
    <source>
        <dbReference type="ARBA" id="ARBA00013223"/>
    </source>
</evidence>
<dbReference type="PANTHER" id="PTHR47878">
    <property type="entry name" value="OXIDOREDUCTASE FAD/NAD(P)-BINDING DOMAIN PROTEIN"/>
    <property type="match status" value="1"/>
</dbReference>
<reference evidence="5 6" key="1">
    <citation type="submission" date="2017-10" db="EMBL/GenBank/DDBJ databases">
        <title>Draft genome of Longimonas halophila.</title>
        <authorList>
            <person name="Goh K.M."/>
            <person name="Shamsir M.S."/>
            <person name="Lim S.W."/>
        </authorList>
    </citation>
    <scope>NUCLEOTIDE SEQUENCE [LARGE SCALE GENOMIC DNA]</scope>
    <source>
        <strain evidence="5 6">KCTC 42399</strain>
    </source>
</reference>
<dbReference type="OrthoDB" id="9789468at2"/>
<evidence type="ECO:0000259" key="4">
    <source>
        <dbReference type="PROSITE" id="PS51384"/>
    </source>
</evidence>
<dbReference type="InterPro" id="IPR001433">
    <property type="entry name" value="OxRdtase_FAD/NAD-bd"/>
</dbReference>
<evidence type="ECO:0000256" key="3">
    <source>
        <dbReference type="ARBA" id="ARBA00022741"/>
    </source>
</evidence>
<dbReference type="EMBL" id="PDEP01000001">
    <property type="protein sequence ID" value="PEN09433.1"/>
    <property type="molecule type" value="Genomic_DNA"/>
</dbReference>
<comment type="caution">
    <text evidence="5">The sequence shown here is derived from an EMBL/GenBank/DDBJ whole genome shotgun (WGS) entry which is preliminary data.</text>
</comment>
<name>A0A2H3NQB7_9BACT</name>
<dbReference type="Proteomes" id="UP000221024">
    <property type="component" value="Unassembled WGS sequence"/>
</dbReference>
<keyword evidence="3" id="KW-0547">Nucleotide-binding</keyword>
<dbReference type="GO" id="GO:0042167">
    <property type="term" value="P:heme catabolic process"/>
    <property type="evidence" value="ECO:0007669"/>
    <property type="project" value="TreeGrafter"/>
</dbReference>
<dbReference type="CDD" id="cd06195">
    <property type="entry name" value="FNR1"/>
    <property type="match status" value="1"/>
</dbReference>